<keyword evidence="10" id="KW-1015">Disulfide bond</keyword>
<dbReference type="InterPro" id="IPR012999">
    <property type="entry name" value="Pyr_OxRdtase_I_AS"/>
</dbReference>
<dbReference type="GO" id="GO:0050660">
    <property type="term" value="F:flavin adenine dinucleotide binding"/>
    <property type="evidence" value="ECO:0007669"/>
    <property type="project" value="InterPro"/>
</dbReference>
<dbReference type="InterPro" id="IPR023753">
    <property type="entry name" value="FAD/NAD-binding_dom"/>
</dbReference>
<comment type="caution">
    <text evidence="19">The sequence shown here is derived from an EMBL/GenBank/DDBJ whole genome shotgun (WGS) entry which is preliminary data.</text>
</comment>
<gene>
    <name evidence="19" type="ORF">GCM10017621_16900</name>
</gene>
<proteinExistence type="inferred from homology"/>
<feature type="domain" description="Pyridine nucleotide-disulphide oxidoreductase dimerisation" evidence="17">
    <location>
        <begin position="347"/>
        <end position="455"/>
    </location>
</feature>
<evidence type="ECO:0000259" key="18">
    <source>
        <dbReference type="Pfam" id="PF07992"/>
    </source>
</evidence>
<dbReference type="PANTHER" id="PTHR22912">
    <property type="entry name" value="DISULFIDE OXIDOREDUCTASE"/>
    <property type="match status" value="1"/>
</dbReference>
<keyword evidence="14" id="KW-0547">Nucleotide-binding</keyword>
<comment type="miscellaneous">
    <text evidence="16">The active site is a redox-active disulfide bond.</text>
</comment>
<dbReference type="PRINTS" id="PR00411">
    <property type="entry name" value="PNDRDTASEI"/>
</dbReference>
<name>A0A9W6MNG5_9PROT</name>
<dbReference type="InterPro" id="IPR001100">
    <property type="entry name" value="Pyr_nuc-diS_OxRdtase"/>
</dbReference>
<feature type="binding site" evidence="14">
    <location>
        <position position="52"/>
    </location>
    <ligand>
        <name>FAD</name>
        <dbReference type="ChEBI" id="CHEBI:57692"/>
    </ligand>
</feature>
<evidence type="ECO:0000256" key="1">
    <source>
        <dbReference type="ARBA" id="ARBA00004496"/>
    </source>
</evidence>
<evidence type="ECO:0000256" key="13">
    <source>
        <dbReference type="PIRSR" id="PIRSR000350-2"/>
    </source>
</evidence>
<evidence type="ECO:0000256" key="12">
    <source>
        <dbReference type="ARBA" id="ARBA00049187"/>
    </source>
</evidence>
<dbReference type="NCBIfam" id="TIGR01350">
    <property type="entry name" value="lipoamide_DH"/>
    <property type="match status" value="1"/>
</dbReference>
<dbReference type="InterPro" id="IPR004099">
    <property type="entry name" value="Pyr_nucl-diS_OxRdtase_dimer"/>
</dbReference>
<evidence type="ECO:0000256" key="3">
    <source>
        <dbReference type="ARBA" id="ARBA00012608"/>
    </source>
</evidence>
<dbReference type="EMBL" id="BSFE01000004">
    <property type="protein sequence ID" value="GLK52182.1"/>
    <property type="molecule type" value="Genomic_DNA"/>
</dbReference>
<keyword evidence="11 16" id="KW-0676">Redox-active center</keyword>
<dbReference type="Gene3D" id="3.50.50.60">
    <property type="entry name" value="FAD/NAD(P)-binding domain"/>
    <property type="match status" value="2"/>
</dbReference>
<feature type="binding site" evidence="14">
    <location>
        <position position="272"/>
    </location>
    <ligand>
        <name>NAD(+)</name>
        <dbReference type="ChEBI" id="CHEBI:57540"/>
    </ligand>
</feature>
<dbReference type="InterPro" id="IPR006258">
    <property type="entry name" value="Lipoamide_DH"/>
</dbReference>
<comment type="subcellular location">
    <subcellularLocation>
        <location evidence="1">Cytoplasm</location>
    </subcellularLocation>
</comment>
<evidence type="ECO:0000256" key="10">
    <source>
        <dbReference type="ARBA" id="ARBA00023157"/>
    </source>
</evidence>
<dbReference type="PRINTS" id="PR00368">
    <property type="entry name" value="FADPNR"/>
</dbReference>
<dbReference type="Pfam" id="PF02852">
    <property type="entry name" value="Pyr_redox_dim"/>
    <property type="match status" value="1"/>
</dbReference>
<dbReference type="RefSeq" id="WP_271186552.1">
    <property type="nucleotide sequence ID" value="NZ_BSFE01000004.1"/>
</dbReference>
<comment type="catalytic activity">
    <reaction evidence="12 16">
        <text>N(6)-[(R)-dihydrolipoyl]-L-lysyl-[protein] + NAD(+) = N(6)-[(R)-lipoyl]-L-lysyl-[protein] + NADH + H(+)</text>
        <dbReference type="Rhea" id="RHEA:15045"/>
        <dbReference type="Rhea" id="RHEA-COMP:10474"/>
        <dbReference type="Rhea" id="RHEA-COMP:10475"/>
        <dbReference type="ChEBI" id="CHEBI:15378"/>
        <dbReference type="ChEBI" id="CHEBI:57540"/>
        <dbReference type="ChEBI" id="CHEBI:57945"/>
        <dbReference type="ChEBI" id="CHEBI:83099"/>
        <dbReference type="ChEBI" id="CHEBI:83100"/>
        <dbReference type="EC" id="1.8.1.4"/>
    </reaction>
</comment>
<evidence type="ECO:0000256" key="6">
    <source>
        <dbReference type="ARBA" id="ARBA00022630"/>
    </source>
</evidence>
<feature type="binding site" evidence="14">
    <location>
        <begin position="181"/>
        <end position="188"/>
    </location>
    <ligand>
        <name>NAD(+)</name>
        <dbReference type="ChEBI" id="CHEBI:57540"/>
    </ligand>
</feature>
<dbReference type="Proteomes" id="UP001143486">
    <property type="component" value="Unassembled WGS sequence"/>
</dbReference>
<dbReference type="GO" id="GO:0006103">
    <property type="term" value="P:2-oxoglutarate metabolic process"/>
    <property type="evidence" value="ECO:0007669"/>
    <property type="project" value="TreeGrafter"/>
</dbReference>
<evidence type="ECO:0000256" key="15">
    <source>
        <dbReference type="PIRSR" id="PIRSR000350-4"/>
    </source>
</evidence>
<dbReference type="InterPro" id="IPR016156">
    <property type="entry name" value="FAD/NAD-linked_Rdtase_dimer_sf"/>
</dbReference>
<evidence type="ECO:0000256" key="7">
    <source>
        <dbReference type="ARBA" id="ARBA00022827"/>
    </source>
</evidence>
<dbReference type="Gene3D" id="3.30.390.30">
    <property type="match status" value="1"/>
</dbReference>
<keyword evidence="5" id="KW-0963">Cytoplasm</keyword>
<feature type="domain" description="FAD/NAD(P)-binding" evidence="18">
    <location>
        <begin position="6"/>
        <end position="327"/>
    </location>
</feature>
<feature type="active site" description="Proton acceptor" evidence="13">
    <location>
        <position position="445"/>
    </location>
</feature>
<accession>A0A9W6MNG5</accession>
<keyword evidence="6 16" id="KW-0285">Flavoprotein</keyword>
<dbReference type="AlphaFoldDB" id="A0A9W6MNG5"/>
<dbReference type="Pfam" id="PF07992">
    <property type="entry name" value="Pyr_redox_2"/>
    <property type="match status" value="1"/>
</dbReference>
<keyword evidence="20" id="KW-1185">Reference proteome</keyword>
<evidence type="ECO:0000256" key="5">
    <source>
        <dbReference type="ARBA" id="ARBA00022490"/>
    </source>
</evidence>
<dbReference type="PROSITE" id="PS00076">
    <property type="entry name" value="PYRIDINE_REDOX_1"/>
    <property type="match status" value="1"/>
</dbReference>
<evidence type="ECO:0000256" key="16">
    <source>
        <dbReference type="RuleBase" id="RU003692"/>
    </source>
</evidence>
<evidence type="ECO:0000256" key="14">
    <source>
        <dbReference type="PIRSR" id="PIRSR000350-3"/>
    </source>
</evidence>
<evidence type="ECO:0000256" key="8">
    <source>
        <dbReference type="ARBA" id="ARBA00023002"/>
    </source>
</evidence>
<keyword evidence="9 14" id="KW-0520">NAD</keyword>
<dbReference type="FunFam" id="3.30.390.30:FF:000001">
    <property type="entry name" value="Dihydrolipoyl dehydrogenase"/>
    <property type="match status" value="1"/>
</dbReference>
<reference evidence="19" key="2">
    <citation type="submission" date="2023-01" db="EMBL/GenBank/DDBJ databases">
        <authorList>
            <person name="Sun Q."/>
            <person name="Evtushenko L."/>
        </authorList>
    </citation>
    <scope>NUCLEOTIDE SEQUENCE</scope>
    <source>
        <strain evidence="19">VKM B-1513</strain>
    </source>
</reference>
<dbReference type="SUPFAM" id="SSF55424">
    <property type="entry name" value="FAD/NAD-linked reductases, dimerisation (C-terminal) domain"/>
    <property type="match status" value="1"/>
</dbReference>
<feature type="binding site" evidence="14">
    <location>
        <position position="312"/>
    </location>
    <ligand>
        <name>FAD</name>
        <dbReference type="ChEBI" id="CHEBI:57692"/>
    </ligand>
</feature>
<dbReference type="GO" id="GO:0004148">
    <property type="term" value="F:dihydrolipoyl dehydrogenase (NADH) activity"/>
    <property type="evidence" value="ECO:0007669"/>
    <property type="project" value="UniProtKB-EC"/>
</dbReference>
<dbReference type="EC" id="1.8.1.4" evidence="3 16"/>
<evidence type="ECO:0000313" key="19">
    <source>
        <dbReference type="EMBL" id="GLK52182.1"/>
    </source>
</evidence>
<evidence type="ECO:0000256" key="11">
    <source>
        <dbReference type="ARBA" id="ARBA00023284"/>
    </source>
</evidence>
<keyword evidence="7 14" id="KW-0274">FAD</keyword>
<feature type="binding site" evidence="14">
    <location>
        <position position="204"/>
    </location>
    <ligand>
        <name>NAD(+)</name>
        <dbReference type="ChEBI" id="CHEBI:57540"/>
    </ligand>
</feature>
<organism evidence="19 20">
    <name type="scientific">Maricaulis virginensis</name>
    <dbReference type="NCBI Taxonomy" id="144022"/>
    <lineage>
        <taxon>Bacteria</taxon>
        <taxon>Pseudomonadati</taxon>
        <taxon>Pseudomonadota</taxon>
        <taxon>Alphaproteobacteria</taxon>
        <taxon>Maricaulales</taxon>
        <taxon>Maricaulaceae</taxon>
        <taxon>Maricaulis</taxon>
    </lineage>
</organism>
<dbReference type="GO" id="GO:0005737">
    <property type="term" value="C:cytoplasm"/>
    <property type="evidence" value="ECO:0007669"/>
    <property type="project" value="UniProtKB-SubCell"/>
</dbReference>
<dbReference type="PIRSF" id="PIRSF000350">
    <property type="entry name" value="Mercury_reductase_MerA"/>
    <property type="match status" value="1"/>
</dbReference>
<keyword evidence="8 16" id="KW-0560">Oxidoreductase</keyword>
<evidence type="ECO:0000256" key="9">
    <source>
        <dbReference type="ARBA" id="ARBA00023027"/>
    </source>
</evidence>
<evidence type="ECO:0000256" key="2">
    <source>
        <dbReference type="ARBA" id="ARBA00007532"/>
    </source>
</evidence>
<comment type="similarity">
    <text evidence="2 16">Belongs to the class-I pyridine nucleotide-disulfide oxidoreductase family.</text>
</comment>
<evidence type="ECO:0000259" key="17">
    <source>
        <dbReference type="Pfam" id="PF02852"/>
    </source>
</evidence>
<dbReference type="InterPro" id="IPR036188">
    <property type="entry name" value="FAD/NAD-bd_sf"/>
</dbReference>
<evidence type="ECO:0000256" key="4">
    <source>
        <dbReference type="ARBA" id="ARBA00016961"/>
    </source>
</evidence>
<dbReference type="SUPFAM" id="SSF51905">
    <property type="entry name" value="FAD/NAD(P)-binding domain"/>
    <property type="match status" value="1"/>
</dbReference>
<evidence type="ECO:0000313" key="20">
    <source>
        <dbReference type="Proteomes" id="UP001143486"/>
    </source>
</evidence>
<feature type="disulfide bond" description="Redox-active" evidence="15">
    <location>
        <begin position="43"/>
        <end position="48"/>
    </location>
</feature>
<comment type="cofactor">
    <cofactor evidence="14 16">
        <name>FAD</name>
        <dbReference type="ChEBI" id="CHEBI:57692"/>
    </cofactor>
    <text evidence="14 16">Binds 1 FAD per subunit.</text>
</comment>
<sequence length="466" mass="49492">MSSNAFDVIVIGGGPGGYVAAIRASQLGFRTAVVERAHLGGICLNWGCIPTKALLRTSEVYHLMQHARDFGLSAEKIGYDVKAIVKRSRDVAGRLSGGVGMLMKKHKIQVIEGEAKLAKGGEAPKVVVGKDSYTAKHVILATGARARTVPQAGLEPDGDKIWTYREAMVPESMPKSVLVIGSGAIGIEFASFYNTMGADVTVVEMMDRVLPVEDEEISAFAAKSFRKQGMTLMTGAQVEKLDTSGKTAKVSVKTSKGKTETIEVEKVILAIGIVGNVENLGLEELGVKIEKGHVVNDGFGRTNVKGLYAIGDVAGPPWLAHKASHEGVVCVEKIAGLDVHAFETGNIPGCTYCHPQIASVGLTEAKAKEAGHEVKVGRFPFVGNGKAIALGDDQGLVKTVFDAKTGELLGAHMVGAEVTELIQGYAVARQLETTEAELMHTVFPHPTLSEMMHESVLDAYGRALHI</sequence>
<protein>
    <recommendedName>
        <fullName evidence="4 16">Dihydrolipoyl dehydrogenase</fullName>
        <ecNumber evidence="3 16">1.8.1.4</ecNumber>
    </recommendedName>
</protein>
<dbReference type="InterPro" id="IPR050151">
    <property type="entry name" value="Class-I_Pyr_Nuc-Dis_Oxidored"/>
</dbReference>
<dbReference type="PANTHER" id="PTHR22912:SF217">
    <property type="entry name" value="DIHYDROLIPOYL DEHYDROGENASE"/>
    <property type="match status" value="1"/>
</dbReference>
<reference evidence="19" key="1">
    <citation type="journal article" date="2014" name="Int. J. Syst. Evol. Microbiol.">
        <title>Complete genome sequence of Corynebacterium casei LMG S-19264T (=DSM 44701T), isolated from a smear-ripened cheese.</title>
        <authorList>
            <consortium name="US DOE Joint Genome Institute (JGI-PGF)"/>
            <person name="Walter F."/>
            <person name="Albersmeier A."/>
            <person name="Kalinowski J."/>
            <person name="Ruckert C."/>
        </authorList>
    </citation>
    <scope>NUCLEOTIDE SEQUENCE</scope>
    <source>
        <strain evidence="19">VKM B-1513</strain>
    </source>
</reference>